<feature type="compositionally biased region" description="Polar residues" evidence="10">
    <location>
        <begin position="449"/>
        <end position="460"/>
    </location>
</feature>
<feature type="non-terminal residue" evidence="13">
    <location>
        <position position="699"/>
    </location>
</feature>
<evidence type="ECO:0000256" key="2">
    <source>
        <dbReference type="ARBA" id="ARBA00010845"/>
    </source>
</evidence>
<evidence type="ECO:0000259" key="12">
    <source>
        <dbReference type="Pfam" id="PF07558"/>
    </source>
</evidence>
<dbReference type="InterPro" id="IPR011515">
    <property type="entry name" value="Shugoshin_C"/>
</dbReference>
<name>A0A0H2UEN6_MAGP6</name>
<dbReference type="Pfam" id="PF07558">
    <property type="entry name" value="Shugoshin_N"/>
    <property type="match status" value="1"/>
</dbReference>
<proteinExistence type="inferred from homology"/>
<evidence type="ECO:0000256" key="8">
    <source>
        <dbReference type="ARBA" id="ARBA00023328"/>
    </source>
</evidence>
<feature type="domain" description="Shugoshin C-terminal" evidence="11">
    <location>
        <begin position="484"/>
        <end position="507"/>
    </location>
</feature>
<keyword evidence="5" id="KW-0159">Chromosome partition</keyword>
<comment type="similarity">
    <text evidence="2">Belongs to the shugoshin family.</text>
</comment>
<dbReference type="GO" id="GO:0000779">
    <property type="term" value="C:condensed chromosome, centromeric region"/>
    <property type="evidence" value="ECO:0007669"/>
    <property type="project" value="UniProtKB-ARBA"/>
</dbReference>
<dbReference type="VEuPathDB" id="FungiDB:MAPG_09711"/>
<feature type="compositionally biased region" description="Basic and acidic residues" evidence="10">
    <location>
        <begin position="500"/>
        <end position="513"/>
    </location>
</feature>
<feature type="compositionally biased region" description="Polar residues" evidence="10">
    <location>
        <begin position="632"/>
        <end position="652"/>
    </location>
</feature>
<feature type="compositionally biased region" description="Basic and acidic residues" evidence="10">
    <location>
        <begin position="332"/>
        <end position="345"/>
    </location>
</feature>
<feature type="compositionally biased region" description="Low complexity" evidence="10">
    <location>
        <begin position="365"/>
        <end position="377"/>
    </location>
</feature>
<evidence type="ECO:0000256" key="7">
    <source>
        <dbReference type="ARBA" id="ARBA00023306"/>
    </source>
</evidence>
<feature type="region of interest" description="Disordered" evidence="10">
    <location>
        <begin position="102"/>
        <end position="140"/>
    </location>
</feature>
<keyword evidence="8" id="KW-0137">Centromere</keyword>
<feature type="region of interest" description="Disordered" evidence="10">
    <location>
        <begin position="313"/>
        <end position="660"/>
    </location>
</feature>
<keyword evidence="7" id="KW-0131">Cell cycle</keyword>
<feature type="coiled-coil region" evidence="9">
    <location>
        <begin position="32"/>
        <end position="66"/>
    </location>
</feature>
<feature type="region of interest" description="Disordered" evidence="10">
    <location>
        <begin position="177"/>
        <end position="208"/>
    </location>
</feature>
<keyword evidence="3" id="KW-0158">Chromosome</keyword>
<evidence type="ECO:0000256" key="10">
    <source>
        <dbReference type="SAM" id="MobiDB-lite"/>
    </source>
</evidence>
<evidence type="ECO:0000256" key="3">
    <source>
        <dbReference type="ARBA" id="ARBA00022454"/>
    </source>
</evidence>
<evidence type="ECO:0000313" key="13">
    <source>
        <dbReference type="EMBL" id="KLU91189.1"/>
    </source>
</evidence>
<reference evidence="13" key="2">
    <citation type="submission" date="2011-03" db="EMBL/GenBank/DDBJ databases">
        <title>Annotation of Magnaporthe poae ATCC 64411.</title>
        <authorList>
            <person name="Ma L.-J."/>
            <person name="Dead R."/>
            <person name="Young S.K."/>
            <person name="Zeng Q."/>
            <person name="Gargeya S."/>
            <person name="Fitzgerald M."/>
            <person name="Haas B."/>
            <person name="Abouelleil A."/>
            <person name="Alvarado L."/>
            <person name="Arachchi H.M."/>
            <person name="Berlin A."/>
            <person name="Brown A."/>
            <person name="Chapman S.B."/>
            <person name="Chen Z."/>
            <person name="Dunbar C."/>
            <person name="Freedman E."/>
            <person name="Gearin G."/>
            <person name="Gellesch M."/>
            <person name="Goldberg J."/>
            <person name="Griggs A."/>
            <person name="Gujja S."/>
            <person name="Heiman D."/>
            <person name="Howarth C."/>
            <person name="Larson L."/>
            <person name="Lui A."/>
            <person name="MacDonald P.J.P."/>
            <person name="Mehta T."/>
            <person name="Montmayeur A."/>
            <person name="Murphy C."/>
            <person name="Neiman D."/>
            <person name="Pearson M."/>
            <person name="Priest M."/>
            <person name="Roberts A."/>
            <person name="Saif S."/>
            <person name="Shea T."/>
            <person name="Shenoy N."/>
            <person name="Sisk P."/>
            <person name="Stolte C."/>
            <person name="Sykes S."/>
            <person name="Yandava C."/>
            <person name="Wortman J."/>
            <person name="Nusbaum C."/>
            <person name="Birren B."/>
        </authorList>
    </citation>
    <scope>NUCLEOTIDE SEQUENCE</scope>
    <source>
        <strain evidence="13">ATCC 64411</strain>
    </source>
</reference>
<evidence type="ECO:0000256" key="4">
    <source>
        <dbReference type="ARBA" id="ARBA00022618"/>
    </source>
</evidence>
<dbReference type="GO" id="GO:0045132">
    <property type="term" value="P:meiotic chromosome segregation"/>
    <property type="evidence" value="ECO:0007669"/>
    <property type="project" value="InterPro"/>
</dbReference>
<keyword evidence="4" id="KW-0132">Cell division</keyword>
<dbReference type="Pfam" id="PF07557">
    <property type="entry name" value="Shugoshin_C"/>
    <property type="match status" value="1"/>
</dbReference>
<feature type="compositionally biased region" description="Basic residues" evidence="10">
    <location>
        <begin position="687"/>
        <end position="699"/>
    </location>
</feature>
<keyword evidence="6 9" id="KW-0175">Coiled coil</keyword>
<feature type="region of interest" description="Disordered" evidence="10">
    <location>
        <begin position="240"/>
        <end position="259"/>
    </location>
</feature>
<dbReference type="OrthoDB" id="5394106at2759"/>
<evidence type="ECO:0000259" key="11">
    <source>
        <dbReference type="Pfam" id="PF07557"/>
    </source>
</evidence>
<evidence type="ECO:0000256" key="1">
    <source>
        <dbReference type="ARBA" id="ARBA00004584"/>
    </source>
</evidence>
<evidence type="ECO:0000256" key="9">
    <source>
        <dbReference type="SAM" id="Coils"/>
    </source>
</evidence>
<sequence length="699" mass="75704">MARLNEPPVSADSLETLRRRFLRQNRDIARVNSNQSLRIRSLENECARLLSENLDLRGQVLRLEKELEDNSASRVADHALEIKARMELQLLEMSSLLECLGLEPPTKRRSSNRERKMAKPRPSLFRSPPARRQRNLSAEEQDALAMQEGRMPPIHENKSYPRQTLSRDEILALCSEAETSTDSPDLGPPPVSRFVEEDPVKTDSPSRSVRVRVYSDAPIAAEAGSPLALNAHRLALSPLPSPMKKLASPQPAKTESPRQVLAEKPLAFERPITIEKALTPRKALTPQKPLALDKTLTVEKPSLAVEQVPAKSSSKRKFAVTDENEIPSFAKSENEKPAVVREVKGKRSARGVSGAGRKDARHRTPATTPTARPALAAKSTNDDLLSPRKQVPIKPPAEAMEAMKPTPILQPRTRDTPKASAPSIVLGSPNPPPPPIAEIHLSELAAASLDTQMMSPTTPGRPSVMEKPCDTPPPLDISSAGDTARPSRRARAAVSYAEPSLRDKMRRPTKELTDAVSGEGKYKHRTSMNTKEENVPMVPSSAAKGRATPVPPVTGAERPVEPITGQRSPAAQRAVAPETANGETVTSPSVGKMAAALAADVPNVNVTNRRKQASSAGESDGVSGKPDVRSEPTLNTINHVSSSNKDVGQTEASAVPTLDPYEFTTASPAAVERTVTVERASAPMRSSHARSSRRPVLKE</sequence>
<accession>A0A0H2UEN6</accession>
<evidence type="ECO:0000256" key="6">
    <source>
        <dbReference type="ARBA" id="ARBA00023054"/>
    </source>
</evidence>
<protein>
    <recommendedName>
        <fullName evidence="14">Shugoshin</fullName>
    </recommendedName>
</protein>
<dbReference type="GO" id="GO:0005634">
    <property type="term" value="C:nucleus"/>
    <property type="evidence" value="ECO:0007669"/>
    <property type="project" value="InterPro"/>
</dbReference>
<comment type="subcellular location">
    <subcellularLocation>
        <location evidence="1">Chromosome</location>
        <location evidence="1">Centromere</location>
    </subcellularLocation>
</comment>
<evidence type="ECO:0008006" key="14">
    <source>
        <dbReference type="Google" id="ProtNLM"/>
    </source>
</evidence>
<feature type="region of interest" description="Disordered" evidence="10">
    <location>
        <begin position="676"/>
        <end position="699"/>
    </location>
</feature>
<evidence type="ECO:0000256" key="5">
    <source>
        <dbReference type="ARBA" id="ARBA00022829"/>
    </source>
</evidence>
<dbReference type="GO" id="GO:0051301">
    <property type="term" value="P:cell division"/>
    <property type="evidence" value="ECO:0007669"/>
    <property type="project" value="UniProtKB-KW"/>
</dbReference>
<dbReference type="InterPro" id="IPR011516">
    <property type="entry name" value="Shugoshin_N"/>
</dbReference>
<reference evidence="13" key="1">
    <citation type="submission" date="2010-05" db="EMBL/GenBank/DDBJ databases">
        <title>The Genome Sequence of Magnaporthe poae strain ATCC 64411.</title>
        <authorList>
            <consortium name="The Broad Institute Genome Sequencing Platform"/>
            <consortium name="Broad Institute Genome Sequencing Center for Infectious Disease"/>
            <person name="Ma L.-J."/>
            <person name="Dead R."/>
            <person name="Young S."/>
            <person name="Zeng Q."/>
            <person name="Koehrsen M."/>
            <person name="Alvarado L."/>
            <person name="Berlin A."/>
            <person name="Chapman S.B."/>
            <person name="Chen Z."/>
            <person name="Freedman E."/>
            <person name="Gellesch M."/>
            <person name="Goldberg J."/>
            <person name="Griggs A."/>
            <person name="Gujja S."/>
            <person name="Heilman E.R."/>
            <person name="Heiman D."/>
            <person name="Hepburn T."/>
            <person name="Howarth C."/>
            <person name="Jen D."/>
            <person name="Larson L."/>
            <person name="Mehta T."/>
            <person name="Neiman D."/>
            <person name="Pearson M."/>
            <person name="Roberts A."/>
            <person name="Saif S."/>
            <person name="Shea T."/>
            <person name="Shenoy N."/>
            <person name="Sisk P."/>
            <person name="Stolte C."/>
            <person name="Sykes S."/>
            <person name="Walk T."/>
            <person name="White J."/>
            <person name="Yandava C."/>
            <person name="Haas B."/>
            <person name="Nusbaum C."/>
            <person name="Birren B."/>
        </authorList>
    </citation>
    <scope>NUCLEOTIDE SEQUENCE</scope>
    <source>
        <strain evidence="13">ATCC 64411</strain>
    </source>
</reference>
<dbReference type="EMBL" id="GL876976">
    <property type="protein sequence ID" value="KLU91189.1"/>
    <property type="molecule type" value="Genomic_DNA"/>
</dbReference>
<feature type="domain" description="Shugoshin N-terminal coiled-coil" evidence="12">
    <location>
        <begin position="17"/>
        <end position="61"/>
    </location>
</feature>
<organism evidence="13">
    <name type="scientific">Magnaporthiopsis poae (strain ATCC 64411 / 73-15)</name>
    <name type="common">Kentucky bluegrass fungus</name>
    <name type="synonym">Magnaporthe poae</name>
    <dbReference type="NCBI Taxonomy" id="644358"/>
    <lineage>
        <taxon>Eukaryota</taxon>
        <taxon>Fungi</taxon>
        <taxon>Dikarya</taxon>
        <taxon>Ascomycota</taxon>
        <taxon>Pezizomycotina</taxon>
        <taxon>Sordariomycetes</taxon>
        <taxon>Sordariomycetidae</taxon>
        <taxon>Magnaporthales</taxon>
        <taxon>Magnaporthaceae</taxon>
        <taxon>Magnaporthiopsis</taxon>
    </lineage>
</organism>
<gene>
    <name evidence="13" type="ORF">MAPG_09711</name>
</gene>
<dbReference type="AlphaFoldDB" id="A0A0H2UEN6"/>